<feature type="region of interest" description="Disordered" evidence="12">
    <location>
        <begin position="465"/>
        <end position="488"/>
    </location>
</feature>
<evidence type="ECO:0000256" key="10">
    <source>
        <dbReference type="ARBA" id="ARBA00030646"/>
    </source>
</evidence>
<keyword evidence="8" id="KW-0406">Ion transport</keyword>
<feature type="transmembrane region" description="Helical" evidence="13">
    <location>
        <begin position="346"/>
        <end position="367"/>
    </location>
</feature>
<feature type="transmembrane region" description="Helical" evidence="13">
    <location>
        <begin position="88"/>
        <end position="109"/>
    </location>
</feature>
<gene>
    <name evidence="14" type="ORF">SCAR479_13647</name>
</gene>
<dbReference type="PANTHER" id="PTHR23516">
    <property type="entry name" value="SAM (S-ADENOSYL METHIONINE) TRANSPORTER"/>
    <property type="match status" value="1"/>
</dbReference>
<dbReference type="PANTHER" id="PTHR23516:SF1">
    <property type="entry name" value="MOLYBDATE-ANION TRANSPORTER"/>
    <property type="match status" value="1"/>
</dbReference>
<comment type="subcellular location">
    <subcellularLocation>
        <location evidence="2">Cell membrane</location>
        <topology evidence="2">Multi-pass membrane protein</topology>
    </subcellularLocation>
</comment>
<evidence type="ECO:0000256" key="3">
    <source>
        <dbReference type="ARBA" id="ARBA00021242"/>
    </source>
</evidence>
<reference evidence="14 15" key="1">
    <citation type="submission" date="2024-02" db="EMBL/GenBank/DDBJ databases">
        <title>First draft genome assembly of two strains of Seiridium cardinale.</title>
        <authorList>
            <person name="Emiliani G."/>
            <person name="Scali E."/>
        </authorList>
    </citation>
    <scope>NUCLEOTIDE SEQUENCE [LARGE SCALE GENOMIC DNA]</scope>
    <source>
        <strain evidence="14 15">BM-138-000479</strain>
    </source>
</reference>
<evidence type="ECO:0000256" key="11">
    <source>
        <dbReference type="ARBA" id="ARBA00032555"/>
    </source>
</evidence>
<feature type="transmembrane region" description="Helical" evidence="13">
    <location>
        <begin position="140"/>
        <end position="158"/>
    </location>
</feature>
<feature type="transmembrane region" description="Helical" evidence="13">
    <location>
        <begin position="407"/>
        <end position="426"/>
    </location>
</feature>
<dbReference type="Gene3D" id="1.20.1250.20">
    <property type="entry name" value="MFS general substrate transporter like domains"/>
    <property type="match status" value="2"/>
</dbReference>
<dbReference type="EMBL" id="JARVKM010000115">
    <property type="protein sequence ID" value="KAK9769648.1"/>
    <property type="molecule type" value="Genomic_DNA"/>
</dbReference>
<keyword evidence="6 13" id="KW-0812">Transmembrane</keyword>
<dbReference type="InterPro" id="IPR036259">
    <property type="entry name" value="MFS_trans_sf"/>
</dbReference>
<keyword evidence="9 13" id="KW-0472">Membrane</keyword>
<keyword evidence="4" id="KW-0813">Transport</keyword>
<keyword evidence="15" id="KW-1185">Reference proteome</keyword>
<evidence type="ECO:0000313" key="14">
    <source>
        <dbReference type="EMBL" id="KAK9769648.1"/>
    </source>
</evidence>
<organism evidence="14 15">
    <name type="scientific">Seiridium cardinale</name>
    <dbReference type="NCBI Taxonomy" id="138064"/>
    <lineage>
        <taxon>Eukaryota</taxon>
        <taxon>Fungi</taxon>
        <taxon>Dikarya</taxon>
        <taxon>Ascomycota</taxon>
        <taxon>Pezizomycotina</taxon>
        <taxon>Sordariomycetes</taxon>
        <taxon>Xylariomycetidae</taxon>
        <taxon>Amphisphaeriales</taxon>
        <taxon>Sporocadaceae</taxon>
        <taxon>Seiridium</taxon>
    </lineage>
</organism>
<keyword evidence="7 13" id="KW-1133">Transmembrane helix</keyword>
<dbReference type="SUPFAM" id="SSF103473">
    <property type="entry name" value="MFS general substrate transporter"/>
    <property type="match status" value="1"/>
</dbReference>
<feature type="transmembrane region" description="Helical" evidence="13">
    <location>
        <begin position="438"/>
        <end position="459"/>
    </location>
</feature>
<comment type="caution">
    <text evidence="14">The sequence shown here is derived from an EMBL/GenBank/DDBJ whole genome shotgun (WGS) entry which is preliminary data.</text>
</comment>
<proteinExistence type="predicted"/>
<feature type="transmembrane region" description="Helical" evidence="13">
    <location>
        <begin position="6"/>
        <end position="26"/>
    </location>
</feature>
<keyword evidence="5" id="KW-1003">Cell membrane</keyword>
<evidence type="ECO:0000256" key="4">
    <source>
        <dbReference type="ARBA" id="ARBA00022448"/>
    </source>
</evidence>
<dbReference type="InterPro" id="IPR008509">
    <property type="entry name" value="MOT2/MFSD5"/>
</dbReference>
<dbReference type="Proteomes" id="UP001465668">
    <property type="component" value="Unassembled WGS sequence"/>
</dbReference>
<dbReference type="Pfam" id="PF05631">
    <property type="entry name" value="MFS_5"/>
    <property type="match status" value="1"/>
</dbReference>
<evidence type="ECO:0000256" key="6">
    <source>
        <dbReference type="ARBA" id="ARBA00022692"/>
    </source>
</evidence>
<protein>
    <recommendedName>
        <fullName evidence="3">Molybdate-anion transporter</fullName>
    </recommendedName>
    <alternativeName>
        <fullName evidence="10">Major facilitator superfamily domain-containing protein 5</fullName>
    </alternativeName>
    <alternativeName>
        <fullName evidence="11">Molybdate transporter 2 homolog</fullName>
    </alternativeName>
</protein>
<evidence type="ECO:0000313" key="15">
    <source>
        <dbReference type="Proteomes" id="UP001465668"/>
    </source>
</evidence>
<evidence type="ECO:0000256" key="1">
    <source>
        <dbReference type="ARBA" id="ARBA00003019"/>
    </source>
</evidence>
<feature type="transmembrane region" description="Helical" evidence="13">
    <location>
        <begin position="373"/>
        <end position="395"/>
    </location>
</feature>
<sequence length="488" mass="53115">MAIDIYWIGLLFLTPCVALVLGRDLLLRPFKGKRLEVSVITQHDAEARRFRRTFLQVYLLVMGSEWLQGPYMYSLLRDEKQLPPSIVAILYTATYGAAAASAPWTGYLADKFGRRTACITFCAIHSLASISVLFDRVEILVLGRVLGGMGVTLLWTAFESWMISEHNSRKLGQSSIPLSAMFGVMTTANCITAIVAGVVAHCIVLTLGSKTDPFLLGLSLDACAVFLMLRTWNENHGISALSGVESRPGDPVEAKPWRREIIGSFRDSRILILSLTSCCFEGTIFLLMFYWPGALQAAHGLDQASGNDAVPYGVIFANFMATMVLGALFFGMLMHKWGGGTPDDPFLATVLLSGALLIAGISFLAAAFARTELQFFCAFLVLEACNGMYVPSIAYQRGRIVNDCGRATIYGLMNIPLFIFVIAALLTTSKDGDVHQSIVFIFCAALLLVAAVTSFVGLCDPESSKGFTELSPSDMPESDEKEGKEVHG</sequence>
<evidence type="ECO:0000256" key="12">
    <source>
        <dbReference type="SAM" id="MobiDB-lite"/>
    </source>
</evidence>
<feature type="transmembrane region" description="Helical" evidence="13">
    <location>
        <begin position="311"/>
        <end position="334"/>
    </location>
</feature>
<evidence type="ECO:0000256" key="5">
    <source>
        <dbReference type="ARBA" id="ARBA00022475"/>
    </source>
</evidence>
<evidence type="ECO:0000256" key="7">
    <source>
        <dbReference type="ARBA" id="ARBA00022989"/>
    </source>
</evidence>
<evidence type="ECO:0000256" key="9">
    <source>
        <dbReference type="ARBA" id="ARBA00023136"/>
    </source>
</evidence>
<evidence type="ECO:0000256" key="2">
    <source>
        <dbReference type="ARBA" id="ARBA00004651"/>
    </source>
</evidence>
<feature type="transmembrane region" description="Helical" evidence="13">
    <location>
        <begin position="57"/>
        <end position="76"/>
    </location>
</feature>
<feature type="transmembrane region" description="Helical" evidence="13">
    <location>
        <begin position="178"/>
        <end position="208"/>
    </location>
</feature>
<evidence type="ECO:0000256" key="8">
    <source>
        <dbReference type="ARBA" id="ARBA00023065"/>
    </source>
</evidence>
<accession>A0ABR2X7A1</accession>
<comment type="function">
    <text evidence="1">Mediates high-affinity intracellular uptake of the rare oligo-element molybdenum.</text>
</comment>
<name>A0ABR2X7A1_9PEZI</name>
<feature type="transmembrane region" description="Helical" evidence="13">
    <location>
        <begin position="270"/>
        <end position="291"/>
    </location>
</feature>
<evidence type="ECO:0000256" key="13">
    <source>
        <dbReference type="SAM" id="Phobius"/>
    </source>
</evidence>